<dbReference type="Pfam" id="PF01370">
    <property type="entry name" value="Epimerase"/>
    <property type="match status" value="1"/>
</dbReference>
<dbReference type="InterPro" id="IPR001509">
    <property type="entry name" value="Epimerase_deHydtase"/>
</dbReference>
<gene>
    <name evidence="3" type="ORF">F6J89_06730</name>
</gene>
<organism evidence="3">
    <name type="scientific">Symploca sp. SIO1C4</name>
    <dbReference type="NCBI Taxonomy" id="2607765"/>
    <lineage>
        <taxon>Bacteria</taxon>
        <taxon>Bacillati</taxon>
        <taxon>Cyanobacteriota</taxon>
        <taxon>Cyanophyceae</taxon>
        <taxon>Coleofasciculales</taxon>
        <taxon>Coleofasciculaceae</taxon>
        <taxon>Symploca</taxon>
    </lineage>
</organism>
<evidence type="ECO:0000313" key="3">
    <source>
        <dbReference type="EMBL" id="NER27326.1"/>
    </source>
</evidence>
<dbReference type="EMBL" id="JAAHFQ010000091">
    <property type="protein sequence ID" value="NER27326.1"/>
    <property type="molecule type" value="Genomic_DNA"/>
</dbReference>
<accession>A0A6B3N0Y0</accession>
<dbReference type="AlphaFoldDB" id="A0A6B3N0Y0"/>
<evidence type="ECO:0000259" key="2">
    <source>
        <dbReference type="Pfam" id="PF01370"/>
    </source>
</evidence>
<proteinExistence type="inferred from homology"/>
<sequence>MEKSQFKLPTGSRVLVTGATGFTGSVLVRKLVQQGLDVIAIARPSSHLEPFTGMKIQWIRGDVFDEELIKKVIKGVNYIFHIVTPFREAKSADNVYYNVHVLSTQLLAKFALQEPEFKRFIHVSTIGVHGHVENPPGDENCPIHPGDIYQETKLEGEFWIRDFAKKEGLPVTVVRPAGIYGPGEKRFLKIFKMVCRQWIPIIGNGSNLLHLIHVDDLTNFFLLSAIHPQAVGEVFICGSKEAISFKQMVCIISEYYGISFKFISLPAAPIFALGDFFELICRPLGIEPPIYRRRLAFYTKDRSFNTAKMRDLLGFVPLHSDVEGLKELAQWYLDQGWLSVKNSKLVSH</sequence>
<name>A0A6B3N0Y0_9CYAN</name>
<dbReference type="InterPro" id="IPR036291">
    <property type="entry name" value="NAD(P)-bd_dom_sf"/>
</dbReference>
<comment type="similarity">
    <text evidence="1">Belongs to the NAD(P)-dependent epimerase/dehydratase family.</text>
</comment>
<dbReference type="PANTHER" id="PTHR43000">
    <property type="entry name" value="DTDP-D-GLUCOSE 4,6-DEHYDRATASE-RELATED"/>
    <property type="match status" value="1"/>
</dbReference>
<dbReference type="Gene3D" id="3.40.50.720">
    <property type="entry name" value="NAD(P)-binding Rossmann-like Domain"/>
    <property type="match status" value="1"/>
</dbReference>
<reference evidence="3" key="1">
    <citation type="submission" date="2019-11" db="EMBL/GenBank/DDBJ databases">
        <title>Genomic insights into an expanded diversity of filamentous marine cyanobacteria reveals the extraordinary biosynthetic potential of Moorea and Okeania.</title>
        <authorList>
            <person name="Ferreira Leao T."/>
            <person name="Wang M."/>
            <person name="Moss N."/>
            <person name="Da Silva R."/>
            <person name="Sanders J."/>
            <person name="Nurk S."/>
            <person name="Gurevich A."/>
            <person name="Humphrey G."/>
            <person name="Reher R."/>
            <person name="Zhu Q."/>
            <person name="Belda-Ferre P."/>
            <person name="Glukhov E."/>
            <person name="Rex R."/>
            <person name="Dorrestein P.C."/>
            <person name="Knight R."/>
            <person name="Pevzner P."/>
            <person name="Gerwick W.H."/>
            <person name="Gerwick L."/>
        </authorList>
    </citation>
    <scope>NUCLEOTIDE SEQUENCE</scope>
    <source>
        <strain evidence="3">SIO1C4</strain>
    </source>
</reference>
<dbReference type="SUPFAM" id="SSF51735">
    <property type="entry name" value="NAD(P)-binding Rossmann-fold domains"/>
    <property type="match status" value="1"/>
</dbReference>
<evidence type="ECO:0000256" key="1">
    <source>
        <dbReference type="ARBA" id="ARBA00007637"/>
    </source>
</evidence>
<feature type="domain" description="NAD-dependent epimerase/dehydratase" evidence="2">
    <location>
        <begin position="14"/>
        <end position="237"/>
    </location>
</feature>
<comment type="caution">
    <text evidence="3">The sequence shown here is derived from an EMBL/GenBank/DDBJ whole genome shotgun (WGS) entry which is preliminary data.</text>
</comment>
<protein>
    <submittedName>
        <fullName evidence="3">NAD(P)-dependent oxidoreductase</fullName>
    </submittedName>
</protein>